<feature type="compositionally biased region" description="Low complexity" evidence="2">
    <location>
        <begin position="37"/>
        <end position="51"/>
    </location>
</feature>
<reference evidence="4 5" key="1">
    <citation type="submission" date="2019-08" db="EMBL/GenBank/DDBJ databases">
        <authorList>
            <person name="Alioto T."/>
            <person name="Alioto T."/>
            <person name="Gomez Garrido J."/>
        </authorList>
    </citation>
    <scope>NUCLEOTIDE SEQUENCE [LARGE SCALE GENOMIC DNA]</scope>
</reference>
<feature type="region of interest" description="Disordered" evidence="2">
    <location>
        <begin position="1"/>
        <end position="150"/>
    </location>
</feature>
<evidence type="ECO:0000256" key="1">
    <source>
        <dbReference type="SAM" id="Coils"/>
    </source>
</evidence>
<keyword evidence="3" id="KW-0812">Transmembrane</keyword>
<feature type="coiled-coil region" evidence="1">
    <location>
        <begin position="492"/>
        <end position="519"/>
    </location>
</feature>
<dbReference type="OrthoDB" id="8242881at2759"/>
<accession>A0A5E4MKS3</accession>
<keyword evidence="3" id="KW-0472">Membrane</keyword>
<keyword evidence="5" id="KW-1185">Reference proteome</keyword>
<name>A0A5E4MKS3_9HEMI</name>
<sequence length="560" mass="61708">MASPEINRPFYVIDDKSNDQPASSPEAASIIPHTTDSNGSNKQKSNGSSLSDSLPKPTKKTIIPSNNTRIPPKQETETDNDASPNVGRSSGTSSNNGSSPGRNSYSFPKALDDFNGSTGEADHTPPAYNDPFSKRSIGTSSNDSDGSSDLLIRSDEKTNRFWQKVKYLLAKKKIIMPFTALVTMLGVASTTKPLIEVINMNNGINAFNIIGGVVLASLALFGCWALIQSFRTKEHKITKRQHSEVLAEVVEKLPKDKLIKYIMIDRSNGTRSYFQLQTLESEIDKSFSIPGRKIVKGHFMSDWLCAISNRRMAAPVLFTALVFGNITLLLTNAMSSELSYSQILSPALYTNLHAAMVPTLLALGLMMICIISNICNTEFKTALHIDNVKNRDHEKANTTVMQCIKDQLRKEDDSRSPKEGLSSKITHVVAELQGAAEYICADIRVEAILNKVKGLRGREFAKQELSEKFSETAQEILMTCSDILGNTVKTLWTELEEDLSNLKEIKAKINNELKSAFKELELVSDIDLTTKSIFIDNAMALLRENISKCALKNLSALESG</sequence>
<protein>
    <submittedName>
        <fullName evidence="4">Uncharacterized protein</fullName>
    </submittedName>
</protein>
<evidence type="ECO:0000313" key="4">
    <source>
        <dbReference type="EMBL" id="VVC31002.1"/>
    </source>
</evidence>
<proteinExistence type="predicted"/>
<keyword evidence="1" id="KW-0175">Coiled coil</keyword>
<keyword evidence="3" id="KW-1133">Transmembrane helix</keyword>
<feature type="transmembrane region" description="Helical" evidence="3">
    <location>
        <begin position="174"/>
        <end position="195"/>
    </location>
</feature>
<dbReference type="Proteomes" id="UP000325440">
    <property type="component" value="Unassembled WGS sequence"/>
</dbReference>
<feature type="non-terminal residue" evidence="4">
    <location>
        <position position="560"/>
    </location>
</feature>
<feature type="transmembrane region" description="Helical" evidence="3">
    <location>
        <begin position="207"/>
        <end position="227"/>
    </location>
</feature>
<dbReference type="EMBL" id="CABPRJ010000559">
    <property type="protein sequence ID" value="VVC31002.1"/>
    <property type="molecule type" value="Genomic_DNA"/>
</dbReference>
<feature type="transmembrane region" description="Helical" evidence="3">
    <location>
        <begin position="355"/>
        <end position="375"/>
    </location>
</feature>
<evidence type="ECO:0000313" key="5">
    <source>
        <dbReference type="Proteomes" id="UP000325440"/>
    </source>
</evidence>
<evidence type="ECO:0000256" key="2">
    <source>
        <dbReference type="SAM" id="MobiDB-lite"/>
    </source>
</evidence>
<feature type="compositionally biased region" description="Low complexity" evidence="2">
    <location>
        <begin position="85"/>
        <end position="106"/>
    </location>
</feature>
<evidence type="ECO:0000256" key="3">
    <source>
        <dbReference type="SAM" id="Phobius"/>
    </source>
</evidence>
<gene>
    <name evidence="4" type="ORF">CINCED_3A007201</name>
</gene>
<feature type="compositionally biased region" description="Low complexity" evidence="2">
    <location>
        <begin position="136"/>
        <end position="150"/>
    </location>
</feature>
<organism evidence="4 5">
    <name type="scientific">Cinara cedri</name>
    <dbReference type="NCBI Taxonomy" id="506608"/>
    <lineage>
        <taxon>Eukaryota</taxon>
        <taxon>Metazoa</taxon>
        <taxon>Ecdysozoa</taxon>
        <taxon>Arthropoda</taxon>
        <taxon>Hexapoda</taxon>
        <taxon>Insecta</taxon>
        <taxon>Pterygota</taxon>
        <taxon>Neoptera</taxon>
        <taxon>Paraneoptera</taxon>
        <taxon>Hemiptera</taxon>
        <taxon>Sternorrhyncha</taxon>
        <taxon>Aphidomorpha</taxon>
        <taxon>Aphidoidea</taxon>
        <taxon>Aphididae</taxon>
        <taxon>Lachninae</taxon>
        <taxon>Cinara</taxon>
    </lineage>
</organism>
<dbReference type="AlphaFoldDB" id="A0A5E4MKS3"/>
<feature type="transmembrane region" description="Helical" evidence="3">
    <location>
        <begin position="316"/>
        <end position="335"/>
    </location>
</feature>